<sequence length="389" mass="43740">MKKLWRNLGVMVMIMMFIFLLNINTANASILEIEHKINQPINKVWTIYLNDRLSSNMINTLSNNIIVITANGERPTVTFSYDAANKAIKVIPPSGGYKYNETYSIMVKDSLVSENGVKLISGAVVDFTTVKAPNSTVDTSKGEILYKNYNFTLDQFVDKQMDRNPIYTRWSPFNTNASRISVKQFADAERFSVSDYGMYQFLKLNYVEGVTVSDLDAQLKGKGTLNGLGKAFDSAAKKHNVSQAYLIAHSLLETGNGTSKLASGVDYKTSDGKTVKVYNLFGIGAVDSDPINGGAKKAYEEGWTTPEKAAEGGAKWIAENYIHRSQSPYREPDQDTLYKMRWNIENFDSPWHQYATDIAWAYKQVGRIKTILDNIPNAKLEFEIPRFNK</sequence>
<dbReference type="InterPro" id="IPR032812">
    <property type="entry name" value="SbsA_Ig"/>
</dbReference>
<proteinExistence type="predicted"/>
<gene>
    <name evidence="3" type="ORF">H9637_16475</name>
</gene>
<keyword evidence="4" id="KW-1185">Reference proteome</keyword>
<keyword evidence="1" id="KW-0732">Signal</keyword>
<evidence type="ECO:0000259" key="2">
    <source>
        <dbReference type="SMART" id="SM00047"/>
    </source>
</evidence>
<evidence type="ECO:0000313" key="3">
    <source>
        <dbReference type="EMBL" id="MBD8048605.1"/>
    </source>
</evidence>
<dbReference type="RefSeq" id="WP_191741550.1">
    <property type="nucleotide sequence ID" value="NZ_JACSQB010000156.1"/>
</dbReference>
<dbReference type="Gene3D" id="1.10.530.10">
    <property type="match status" value="1"/>
</dbReference>
<accession>A0ABR8YWH8</accession>
<dbReference type="EMBL" id="JACSQB010000156">
    <property type="protein sequence ID" value="MBD8048605.1"/>
    <property type="molecule type" value="Genomic_DNA"/>
</dbReference>
<protein>
    <submittedName>
        <fullName evidence="3">Glucosaminidase domain-containing protein</fullName>
    </submittedName>
</protein>
<feature type="domain" description="Mannosyl-glycoprotein endo-beta-N-acetylglucosamidase-like" evidence="2">
    <location>
        <begin position="217"/>
        <end position="383"/>
    </location>
</feature>
<dbReference type="Proteomes" id="UP000627166">
    <property type="component" value="Unassembled WGS sequence"/>
</dbReference>
<evidence type="ECO:0000313" key="4">
    <source>
        <dbReference type="Proteomes" id="UP000627166"/>
    </source>
</evidence>
<comment type="caution">
    <text evidence="3">The sequence shown here is derived from an EMBL/GenBank/DDBJ whole genome shotgun (WGS) entry which is preliminary data.</text>
</comment>
<dbReference type="InterPro" id="IPR002901">
    <property type="entry name" value="MGlyc_endo_b_GlcNAc-like_dom"/>
</dbReference>
<reference evidence="3 4" key="1">
    <citation type="submission" date="2020-08" db="EMBL/GenBank/DDBJ databases">
        <title>A Genomic Blueprint of the Chicken Gut Microbiome.</title>
        <authorList>
            <person name="Gilroy R."/>
            <person name="Ravi A."/>
            <person name="Getino M."/>
            <person name="Pursley I."/>
            <person name="Horton D.L."/>
            <person name="Alikhan N.-F."/>
            <person name="Baker D."/>
            <person name="Gharbi K."/>
            <person name="Hall N."/>
            <person name="Watson M."/>
            <person name="Adriaenssens E.M."/>
            <person name="Foster-Nyarko E."/>
            <person name="Jarju S."/>
            <person name="Secka A."/>
            <person name="Antonio M."/>
            <person name="Oren A."/>
            <person name="Chaudhuri R."/>
            <person name="La Ragione R.M."/>
            <person name="Hildebrand F."/>
            <person name="Pallen M.J."/>
        </authorList>
    </citation>
    <scope>NUCLEOTIDE SEQUENCE [LARGE SCALE GENOMIC DNA]</scope>
    <source>
        <strain evidence="3 4">N37</strain>
    </source>
</reference>
<dbReference type="Pfam" id="PF13205">
    <property type="entry name" value="Big_5"/>
    <property type="match status" value="1"/>
</dbReference>
<dbReference type="Pfam" id="PF01832">
    <property type="entry name" value="Glucosaminidase"/>
    <property type="match status" value="1"/>
</dbReference>
<dbReference type="SMART" id="SM00047">
    <property type="entry name" value="LYZ2"/>
    <property type="match status" value="1"/>
</dbReference>
<name>A0ABR8YWH8_9CLOT</name>
<organism evidence="3 4">
    <name type="scientific">Clostridium faecium</name>
    <dbReference type="NCBI Taxonomy" id="2762223"/>
    <lineage>
        <taxon>Bacteria</taxon>
        <taxon>Bacillati</taxon>
        <taxon>Bacillota</taxon>
        <taxon>Clostridia</taxon>
        <taxon>Eubacteriales</taxon>
        <taxon>Clostridiaceae</taxon>
        <taxon>Clostridium</taxon>
    </lineage>
</organism>
<evidence type="ECO:0000256" key="1">
    <source>
        <dbReference type="ARBA" id="ARBA00022729"/>
    </source>
</evidence>